<reference evidence="4 5" key="1">
    <citation type="submission" date="2020-02" db="EMBL/GenBank/DDBJ databases">
        <authorList>
            <person name="Kim Y.B."/>
            <person name="Roh S.W."/>
        </authorList>
    </citation>
    <scope>NUCLEOTIDE SEQUENCE [LARGE SCALE GENOMIC DNA]</scope>
    <source>
        <strain evidence="4 5">DSM 103574</strain>
    </source>
</reference>
<keyword evidence="5" id="KW-1185">Reference proteome</keyword>
<feature type="region of interest" description="Disordered" evidence="3">
    <location>
        <begin position="69"/>
        <end position="108"/>
    </location>
</feature>
<evidence type="ECO:0000313" key="5">
    <source>
        <dbReference type="Proteomes" id="UP000466848"/>
    </source>
</evidence>
<organism evidence="4 5">
    <name type="scientific">Aminipila butyrica</name>
    <dbReference type="NCBI Taxonomy" id="433296"/>
    <lineage>
        <taxon>Bacteria</taxon>
        <taxon>Bacillati</taxon>
        <taxon>Bacillota</taxon>
        <taxon>Clostridia</taxon>
        <taxon>Peptostreptococcales</taxon>
        <taxon>Anaerovoracaceae</taxon>
        <taxon>Aminipila</taxon>
    </lineage>
</organism>
<keyword evidence="2" id="KW-0456">Lyase</keyword>
<comment type="function">
    <text evidence="2">Involved in the biosynthesis of a nickel-pincer cofactor ((SCS)Ni(II) pincer complex). Binds Ni(2+), and functions in nickel delivery to pyridinium-3,5-bisthiocarboxylic acid mononucleotide (P2TMN), to form the mature cofactor. Is thus probably required for the activation of nickel-pincer cofactor-dependent enzymes.</text>
</comment>
<dbReference type="KEGG" id="abut:Ami103574_03970"/>
<dbReference type="HAMAP" id="MF_01074">
    <property type="entry name" value="LarC"/>
    <property type="match status" value="1"/>
</dbReference>
<dbReference type="NCBIfam" id="TIGR00299">
    <property type="entry name" value="nickel pincer cofactor biosynthesis protein LarC"/>
    <property type="match status" value="1"/>
</dbReference>
<comment type="catalytic activity">
    <reaction evidence="2">
        <text>Ni(II)-pyridinium-3,5-bisthiocarboxylate mononucleotide = pyridinium-3,5-bisthiocarboxylate mononucleotide + Ni(2+)</text>
        <dbReference type="Rhea" id="RHEA:54784"/>
        <dbReference type="ChEBI" id="CHEBI:49786"/>
        <dbReference type="ChEBI" id="CHEBI:137372"/>
        <dbReference type="ChEBI" id="CHEBI:137373"/>
        <dbReference type="EC" id="4.99.1.12"/>
    </reaction>
</comment>
<dbReference type="GO" id="GO:0016829">
    <property type="term" value="F:lyase activity"/>
    <property type="evidence" value="ECO:0007669"/>
    <property type="project" value="UniProtKB-UniRule"/>
</dbReference>
<dbReference type="RefSeq" id="WP_163065390.1">
    <property type="nucleotide sequence ID" value="NZ_CP048649.1"/>
</dbReference>
<sequence length="438" mass="48622">MKKTLYLECYSGISGDMTIGALLDLGADRDHLQQTLDSLSVGGYHLHFGRTQKSGIDAYDFSVHLEEVGNQPQGQSHGMSLSGHGHKGKEHSHAHPHNSVQGQGSQHHVHRHLSDIEALIDGMKATEQVKQLSTKIFHIVAEAEAAVHGLPIQEVHFHEVGAIDSIVDILGTAICIDNLAIDQVIVSPLREGQGFVRCEHGLMPVPAPATARILAEHGLKLQLTDNQGEMVTPTGAAIAAALDSGKSLPTHYRIQKIGMGAGKKDFKQANILRAMLIEEVDVQEQGEAGLDKTESDQMWKLESNLDDCSGEALGFTLERLMEAGAADAWYTPIYMKKNRPAYTLQVLCGEEKRAELEHLIFFHTTTVGIRRVKMERTILKREMRQVETPYGPVSVKVCDHGSAQYVYPEYEDLRQICLEHQKNYQEVYQEVLRCSKER</sequence>
<evidence type="ECO:0000256" key="2">
    <source>
        <dbReference type="HAMAP-Rule" id="MF_01074"/>
    </source>
</evidence>
<comment type="similarity">
    <text evidence="2">Belongs to the LarC family.</text>
</comment>
<feature type="compositionally biased region" description="Polar residues" evidence="3">
    <location>
        <begin position="70"/>
        <end position="79"/>
    </location>
</feature>
<evidence type="ECO:0000256" key="1">
    <source>
        <dbReference type="ARBA" id="ARBA00022596"/>
    </source>
</evidence>
<protein>
    <recommendedName>
        <fullName evidence="2">Pyridinium-3,5-bisthiocarboxylic acid mononucleotide nickel insertion protein</fullName>
        <shortName evidence="2">P2TMN nickel insertion protein</shortName>
        <ecNumber evidence="2">4.99.1.12</ecNumber>
    </recommendedName>
    <alternativeName>
        <fullName evidence="2">Nickel-pincer cofactor biosynthesis protein LarC</fullName>
    </alternativeName>
</protein>
<proteinExistence type="inferred from homology"/>
<dbReference type="AlphaFoldDB" id="A0A858BSG9"/>
<dbReference type="InterPro" id="IPR002822">
    <property type="entry name" value="Ni_insertion"/>
</dbReference>
<dbReference type="GO" id="GO:0051604">
    <property type="term" value="P:protein maturation"/>
    <property type="evidence" value="ECO:0007669"/>
    <property type="project" value="UniProtKB-UniRule"/>
</dbReference>
<dbReference type="Gene3D" id="3.30.70.1380">
    <property type="entry name" value="Transcriptional regulatory protein pf0864 domain like"/>
    <property type="match status" value="1"/>
</dbReference>
<dbReference type="EMBL" id="CP048649">
    <property type="protein sequence ID" value="QIB68527.1"/>
    <property type="molecule type" value="Genomic_DNA"/>
</dbReference>
<dbReference type="PANTHER" id="PTHR36566">
    <property type="entry name" value="NICKEL INSERTION PROTEIN-RELATED"/>
    <property type="match status" value="1"/>
</dbReference>
<evidence type="ECO:0000313" key="4">
    <source>
        <dbReference type="EMBL" id="QIB68527.1"/>
    </source>
</evidence>
<dbReference type="Pfam" id="PF01969">
    <property type="entry name" value="Ni_insertion"/>
    <property type="match status" value="1"/>
</dbReference>
<dbReference type="GO" id="GO:0016151">
    <property type="term" value="F:nickel cation binding"/>
    <property type="evidence" value="ECO:0007669"/>
    <property type="project" value="UniProtKB-UniRule"/>
</dbReference>
<feature type="compositionally biased region" description="Basic residues" evidence="3">
    <location>
        <begin position="84"/>
        <end position="96"/>
    </location>
</feature>
<name>A0A858BSG9_9FIRM</name>
<dbReference type="Proteomes" id="UP000466848">
    <property type="component" value="Chromosome"/>
</dbReference>
<evidence type="ECO:0000256" key="3">
    <source>
        <dbReference type="SAM" id="MobiDB-lite"/>
    </source>
</evidence>
<accession>A0A858BSG9</accession>
<dbReference type="EC" id="4.99.1.12" evidence="2"/>
<gene>
    <name evidence="2 4" type="primary">larC</name>
    <name evidence="4" type="ORF">Ami103574_03970</name>
</gene>
<dbReference type="PANTHER" id="PTHR36566:SF1">
    <property type="entry name" value="PYRIDINIUM-3,5-BISTHIOCARBOXYLIC ACID MONONUCLEOTIDE NICKEL INSERTION PROTEIN"/>
    <property type="match status" value="1"/>
</dbReference>
<keyword evidence="1 2" id="KW-0533">Nickel</keyword>